<dbReference type="PANTHER" id="PTHR30273">
    <property type="entry name" value="PERIPLASMIC SIGNAL SENSOR AND SIGMA FACTOR ACTIVATOR FECR-RELATED"/>
    <property type="match status" value="1"/>
</dbReference>
<name>A0A2K9PUG1_9FLAO</name>
<feature type="domain" description="Protein FecR C-terminal" evidence="3">
    <location>
        <begin position="313"/>
        <end position="375"/>
    </location>
</feature>
<proteinExistence type="predicted"/>
<evidence type="ECO:0000313" key="5">
    <source>
        <dbReference type="Proteomes" id="UP000235826"/>
    </source>
</evidence>
<accession>A0A2K9PUG1</accession>
<dbReference type="FunFam" id="2.60.120.1440:FF:000001">
    <property type="entry name" value="Putative anti-sigma factor"/>
    <property type="match status" value="1"/>
</dbReference>
<dbReference type="Gene3D" id="3.55.50.30">
    <property type="match status" value="1"/>
</dbReference>
<gene>
    <name evidence="4" type="ORF">C1H87_19100</name>
</gene>
<dbReference type="KEGG" id="fek:C1H87_19100"/>
<dbReference type="PIRSF" id="PIRSF018266">
    <property type="entry name" value="FecR"/>
    <property type="match status" value="1"/>
</dbReference>
<dbReference type="Pfam" id="PF16344">
    <property type="entry name" value="FecR_C"/>
    <property type="match status" value="1"/>
</dbReference>
<dbReference type="Proteomes" id="UP000235826">
    <property type="component" value="Chromosome"/>
</dbReference>
<keyword evidence="1" id="KW-1133">Transmembrane helix</keyword>
<dbReference type="AlphaFoldDB" id="A0A2K9PUG1"/>
<evidence type="ECO:0000256" key="1">
    <source>
        <dbReference type="SAM" id="Phobius"/>
    </source>
</evidence>
<dbReference type="OrthoDB" id="704021at2"/>
<evidence type="ECO:0000313" key="4">
    <source>
        <dbReference type="EMBL" id="AUP80706.1"/>
    </source>
</evidence>
<dbReference type="InterPro" id="IPR012373">
    <property type="entry name" value="Ferrdict_sens_TM"/>
</dbReference>
<sequence length="386" mass="43586">METKKIIKYIKGIASGEEAIEVQRWINASQENAQKFNLLKAEHIASTFDETSRSANANKSYNNYRARIDKSSRNQKRTLWSKTLKYAAMVAVILSAAYLYNKGGFKANEVPIPKDAIVLELDNGAIKIINEASSAKFVDAKGNTIGTQKGSKLEYNNNSPESEKLVYNTLRVPYGKRFDIVLSDNTLVTLNAGTSLKYPVKFIKGQKREVFINGEALFNVAKDEAHPFVVNAKDINVRVLGTVFNVSSYPEDLNAKTVLVEGSVSLYQEENYQPDKAVLLKPGQMASLNKSEQSMSVKEVDVSLYTAWTNGTISFKHEPFKNIIKQLERHYDVVIHCNNKELNQTFYTASFNNVSLEYILQTFKNIYDIKYTIEKPTNKKIITINQ</sequence>
<organism evidence="4 5">
    <name type="scientific">Flavivirga eckloniae</name>
    <dbReference type="NCBI Taxonomy" id="1803846"/>
    <lineage>
        <taxon>Bacteria</taxon>
        <taxon>Pseudomonadati</taxon>
        <taxon>Bacteroidota</taxon>
        <taxon>Flavobacteriia</taxon>
        <taxon>Flavobacteriales</taxon>
        <taxon>Flavobacteriaceae</taxon>
        <taxon>Flavivirga</taxon>
    </lineage>
</organism>
<keyword evidence="1" id="KW-0812">Transmembrane</keyword>
<dbReference type="GO" id="GO:0016989">
    <property type="term" value="F:sigma factor antagonist activity"/>
    <property type="evidence" value="ECO:0007669"/>
    <property type="project" value="TreeGrafter"/>
</dbReference>
<reference evidence="4 5" key="1">
    <citation type="submission" date="2018-01" db="EMBL/GenBank/DDBJ databases">
        <title>Complete genome sequence of Flavivirga eckloniae ECD14 isolated from seaweed Ecklonia cava.</title>
        <authorList>
            <person name="Lee J.H."/>
            <person name="Baik K.S."/>
            <person name="Seong C.N."/>
        </authorList>
    </citation>
    <scope>NUCLEOTIDE SEQUENCE [LARGE SCALE GENOMIC DNA]</scope>
    <source>
        <strain evidence="4 5">ECD14</strain>
    </source>
</reference>
<protein>
    <submittedName>
        <fullName evidence="4">Iron dicitrate transport regulator FecR</fullName>
    </submittedName>
</protein>
<dbReference type="Gene3D" id="2.60.120.1440">
    <property type="match status" value="1"/>
</dbReference>
<dbReference type="EMBL" id="CP025791">
    <property type="protein sequence ID" value="AUP80706.1"/>
    <property type="molecule type" value="Genomic_DNA"/>
</dbReference>
<evidence type="ECO:0000259" key="2">
    <source>
        <dbReference type="Pfam" id="PF04773"/>
    </source>
</evidence>
<dbReference type="InterPro" id="IPR006860">
    <property type="entry name" value="FecR"/>
</dbReference>
<dbReference type="InterPro" id="IPR032508">
    <property type="entry name" value="FecR_C"/>
</dbReference>
<feature type="domain" description="FecR protein" evidence="2">
    <location>
        <begin position="169"/>
        <end position="264"/>
    </location>
</feature>
<keyword evidence="5" id="KW-1185">Reference proteome</keyword>
<dbReference type="RefSeq" id="WP_102757352.1">
    <property type="nucleotide sequence ID" value="NZ_CP025791.1"/>
</dbReference>
<feature type="transmembrane region" description="Helical" evidence="1">
    <location>
        <begin position="83"/>
        <end position="100"/>
    </location>
</feature>
<dbReference type="PANTHER" id="PTHR30273:SF2">
    <property type="entry name" value="PROTEIN FECR"/>
    <property type="match status" value="1"/>
</dbReference>
<keyword evidence="1" id="KW-0472">Membrane</keyword>
<evidence type="ECO:0000259" key="3">
    <source>
        <dbReference type="Pfam" id="PF16344"/>
    </source>
</evidence>
<dbReference type="Pfam" id="PF04773">
    <property type="entry name" value="FecR"/>
    <property type="match status" value="1"/>
</dbReference>